<evidence type="ECO:0000256" key="5">
    <source>
        <dbReference type="ARBA" id="ARBA00023277"/>
    </source>
</evidence>
<keyword evidence="9" id="KW-0732">Signal</keyword>
<evidence type="ECO:0000256" key="9">
    <source>
        <dbReference type="RuleBase" id="RU361166"/>
    </source>
</evidence>
<evidence type="ECO:0000313" key="13">
    <source>
        <dbReference type="Proteomes" id="UP000005408"/>
    </source>
</evidence>
<dbReference type="SUPFAM" id="SSF48208">
    <property type="entry name" value="Six-hairpin glycosidases"/>
    <property type="match status" value="1"/>
</dbReference>
<feature type="domain" description="CBM2" evidence="11">
    <location>
        <begin position="17"/>
        <end position="110"/>
    </location>
</feature>
<evidence type="ECO:0000256" key="1">
    <source>
        <dbReference type="ARBA" id="ARBA00000966"/>
    </source>
</evidence>
<keyword evidence="5 8" id="KW-0119">Carbohydrate metabolism</keyword>
<evidence type="ECO:0000256" key="6">
    <source>
        <dbReference type="ARBA" id="ARBA00023295"/>
    </source>
</evidence>
<evidence type="ECO:0000256" key="10">
    <source>
        <dbReference type="SAM" id="MobiDB-lite"/>
    </source>
</evidence>
<dbReference type="EnsemblMetazoa" id="G20662.9">
    <property type="protein sequence ID" value="G20662.9:cds"/>
    <property type="gene ID" value="G20662"/>
</dbReference>
<feature type="active site" evidence="8">
    <location>
        <position position="582"/>
    </location>
</feature>
<feature type="chain" id="PRO_5036516984" description="Endoglucanase" evidence="9">
    <location>
        <begin position="17"/>
        <end position="624"/>
    </location>
</feature>
<evidence type="ECO:0000256" key="7">
    <source>
        <dbReference type="ARBA" id="ARBA00023326"/>
    </source>
</evidence>
<dbReference type="EC" id="3.2.1.4" evidence="9"/>
<proteinExistence type="inferred from homology"/>
<dbReference type="Gene3D" id="2.60.40.290">
    <property type="match status" value="1"/>
</dbReference>
<dbReference type="Pfam" id="PF00553">
    <property type="entry name" value="CBM_2"/>
    <property type="match status" value="1"/>
</dbReference>
<feature type="region of interest" description="Disordered" evidence="10">
    <location>
        <begin position="106"/>
        <end position="161"/>
    </location>
</feature>
<dbReference type="InterPro" id="IPR008965">
    <property type="entry name" value="CBM2/CBM3_carb-bd_dom_sf"/>
</dbReference>
<dbReference type="SMART" id="SM00637">
    <property type="entry name" value="CBD_II"/>
    <property type="match status" value="1"/>
</dbReference>
<keyword evidence="3 8" id="KW-0378">Hydrolase</keyword>
<reference evidence="12" key="1">
    <citation type="submission" date="2022-08" db="UniProtKB">
        <authorList>
            <consortium name="EnsemblMetazoa"/>
        </authorList>
    </citation>
    <scope>IDENTIFICATION</scope>
    <source>
        <strain evidence="12">05x7-T-G4-1.051#20</strain>
    </source>
</reference>
<dbReference type="InterPro" id="IPR001701">
    <property type="entry name" value="Glyco_hydro_9"/>
</dbReference>
<keyword evidence="6 8" id="KW-0326">Glycosidase</keyword>
<keyword evidence="7 8" id="KW-0624">Polysaccharide degradation</keyword>
<dbReference type="GO" id="GO:0030247">
    <property type="term" value="F:polysaccharide binding"/>
    <property type="evidence" value="ECO:0007669"/>
    <property type="project" value="InterPro"/>
</dbReference>
<evidence type="ECO:0000256" key="3">
    <source>
        <dbReference type="ARBA" id="ARBA00022801"/>
    </source>
</evidence>
<dbReference type="InterPro" id="IPR033126">
    <property type="entry name" value="Glyco_hydro_9_Asp/Glu_AS"/>
</dbReference>
<name>A0A8W8JR36_MAGGI</name>
<feature type="compositionally biased region" description="Polar residues" evidence="10">
    <location>
        <begin position="139"/>
        <end position="152"/>
    </location>
</feature>
<dbReference type="Proteomes" id="UP000005408">
    <property type="component" value="Unassembled WGS sequence"/>
</dbReference>
<comment type="similarity">
    <text evidence="2 8 9">Belongs to the glycosyl hydrolase 9 (cellulase E) family.</text>
</comment>
<dbReference type="InterPro" id="IPR001919">
    <property type="entry name" value="CBD2"/>
</dbReference>
<dbReference type="PANTHER" id="PTHR22298">
    <property type="entry name" value="ENDO-1,4-BETA-GLUCANASE"/>
    <property type="match status" value="1"/>
</dbReference>
<keyword evidence="13" id="KW-1185">Reference proteome</keyword>
<dbReference type="InterPro" id="IPR012291">
    <property type="entry name" value="CBM2_carb-bd_dom_sf"/>
</dbReference>
<dbReference type="AlphaFoldDB" id="A0A8W8JR36"/>
<keyword evidence="4 9" id="KW-0136">Cellulose degradation</keyword>
<feature type="active site" evidence="8">
    <location>
        <position position="591"/>
    </location>
</feature>
<dbReference type="InterPro" id="IPR008928">
    <property type="entry name" value="6-hairpin_glycosidase_sf"/>
</dbReference>
<dbReference type="Pfam" id="PF00759">
    <property type="entry name" value="Glyco_hydro_9"/>
    <property type="match status" value="1"/>
</dbReference>
<feature type="compositionally biased region" description="Polar residues" evidence="10">
    <location>
        <begin position="122"/>
        <end position="132"/>
    </location>
</feature>
<evidence type="ECO:0000313" key="12">
    <source>
        <dbReference type="EnsemblMetazoa" id="G20662.9:cds"/>
    </source>
</evidence>
<dbReference type="SUPFAM" id="SSF49384">
    <property type="entry name" value="Carbohydrate-binding domain"/>
    <property type="match status" value="1"/>
</dbReference>
<sequence>MLRFWAFLGLVGLAHCATQGMSIRSHWDGGFAGTITLAPTHTVHGWTAHLACDAPIDSLEIWTADIVSSNGDKSEYVIRNKPYDGDIHNGDSLNVDIVGRTPGSSTAPNCRVFIEGQDHGNPATSAPQTQAPSGGGGSQTQAPSGGSASPETVTPGASCGSAKSTKYNYGDALGLSILFFDAQRSGKMPASNPIPWRHDSAMNDHGDGGVDLTGGWYDAGDHVKFNLPMAFSAHVLAYGLNRWKDGYSSSNQLQNMYEMLRTPLDYFMKCWRPQSQEYYAQVGNGAADHAFWGRPEDMHMQRPAYKCTASNGGCSDVEGITVAALAAGSMAFKASDAAYSQRLLASAKSLYDFANAHKGIYNKGPISDATSYYGSTGYKDELCVAAMELYKATKDAKYLNDAKANFEGNDVAWALSWDDNHVMCELLLYEETKDNRYKGLVESFVRSYMPGGSVHQTPCGLAWRDQWGSLRYAANAAFVALAAAEDGIGGDQFKSWALSQINYILGDNRNHLSYEIGFGSNYPRQPHHRGSFKLFEFYFFFSSCPNPPAGCGWNEFNNPGPSPQLLKGALVGGPGQNDEYADSRKDYTKNEVTCDYNAGFQSALAGLASMAKRGCLPNSPAPKC</sequence>
<dbReference type="Gene3D" id="1.50.10.10">
    <property type="match status" value="1"/>
</dbReference>
<organism evidence="12 13">
    <name type="scientific">Magallana gigas</name>
    <name type="common">Pacific oyster</name>
    <name type="synonym">Crassostrea gigas</name>
    <dbReference type="NCBI Taxonomy" id="29159"/>
    <lineage>
        <taxon>Eukaryota</taxon>
        <taxon>Metazoa</taxon>
        <taxon>Spiralia</taxon>
        <taxon>Lophotrochozoa</taxon>
        <taxon>Mollusca</taxon>
        <taxon>Bivalvia</taxon>
        <taxon>Autobranchia</taxon>
        <taxon>Pteriomorphia</taxon>
        <taxon>Ostreida</taxon>
        <taxon>Ostreoidea</taxon>
        <taxon>Ostreidae</taxon>
        <taxon>Magallana</taxon>
    </lineage>
</organism>
<dbReference type="PROSITE" id="PS00698">
    <property type="entry name" value="GH9_3"/>
    <property type="match status" value="1"/>
</dbReference>
<feature type="signal peptide" evidence="9">
    <location>
        <begin position="1"/>
        <end position="16"/>
    </location>
</feature>
<comment type="catalytic activity">
    <reaction evidence="1 9">
        <text>Endohydrolysis of (1-&gt;4)-beta-D-glucosidic linkages in cellulose, lichenin and cereal beta-D-glucans.</text>
        <dbReference type="EC" id="3.2.1.4"/>
    </reaction>
</comment>
<evidence type="ECO:0000256" key="8">
    <source>
        <dbReference type="PROSITE-ProRule" id="PRU10060"/>
    </source>
</evidence>
<evidence type="ECO:0000259" key="11">
    <source>
        <dbReference type="SMART" id="SM00637"/>
    </source>
</evidence>
<dbReference type="GO" id="GO:0030245">
    <property type="term" value="P:cellulose catabolic process"/>
    <property type="evidence" value="ECO:0007669"/>
    <property type="project" value="UniProtKB-KW"/>
</dbReference>
<dbReference type="GO" id="GO:0008810">
    <property type="term" value="F:cellulase activity"/>
    <property type="evidence" value="ECO:0007669"/>
    <property type="project" value="UniProtKB-EC"/>
</dbReference>
<dbReference type="InterPro" id="IPR012341">
    <property type="entry name" value="6hp_glycosidase-like_sf"/>
</dbReference>
<evidence type="ECO:0000256" key="4">
    <source>
        <dbReference type="ARBA" id="ARBA00023001"/>
    </source>
</evidence>
<protein>
    <recommendedName>
        <fullName evidence="9">Endoglucanase</fullName>
        <ecNumber evidence="9">3.2.1.4</ecNumber>
    </recommendedName>
</protein>
<accession>A0A8W8JR36</accession>
<evidence type="ECO:0000256" key="2">
    <source>
        <dbReference type="ARBA" id="ARBA00007072"/>
    </source>
</evidence>